<feature type="compositionally biased region" description="Low complexity" evidence="1">
    <location>
        <begin position="202"/>
        <end position="219"/>
    </location>
</feature>
<dbReference type="Proteomes" id="UP000607653">
    <property type="component" value="Unassembled WGS sequence"/>
</dbReference>
<evidence type="ECO:0000256" key="1">
    <source>
        <dbReference type="SAM" id="MobiDB-lite"/>
    </source>
</evidence>
<feature type="region of interest" description="Disordered" evidence="1">
    <location>
        <begin position="198"/>
        <end position="229"/>
    </location>
</feature>
<proteinExistence type="predicted"/>
<reference evidence="2 3" key="1">
    <citation type="journal article" date="2020" name="Mol. Biol. Evol.">
        <title>Distinct Expression and Methylation Patterns for Genes with Different Fates following a Single Whole-Genome Duplication in Flowering Plants.</title>
        <authorList>
            <person name="Shi T."/>
            <person name="Rahmani R.S."/>
            <person name="Gugger P.F."/>
            <person name="Wang M."/>
            <person name="Li H."/>
            <person name="Zhang Y."/>
            <person name="Li Z."/>
            <person name="Wang Q."/>
            <person name="Van de Peer Y."/>
            <person name="Marchal K."/>
            <person name="Chen J."/>
        </authorList>
    </citation>
    <scope>NUCLEOTIDE SEQUENCE [LARGE SCALE GENOMIC DNA]</scope>
    <source>
        <tissue evidence="2">Leaf</tissue>
    </source>
</reference>
<keyword evidence="3" id="KW-1185">Reference proteome</keyword>
<evidence type="ECO:0000313" key="3">
    <source>
        <dbReference type="Proteomes" id="UP000607653"/>
    </source>
</evidence>
<name>A0A822XYV2_NELNU</name>
<protein>
    <submittedName>
        <fullName evidence="2">Uncharacterized protein</fullName>
    </submittedName>
</protein>
<dbReference type="EMBL" id="DUZY01000001">
    <property type="protein sequence ID" value="DAD24166.1"/>
    <property type="molecule type" value="Genomic_DNA"/>
</dbReference>
<accession>A0A822XYV2</accession>
<gene>
    <name evidence="2" type="ORF">HUJ06_025629</name>
</gene>
<sequence length="267" mass="30905">MFKLMYARSTEALMGRLFILNERVGSWVRSTEPEHWANSKFPRMRYDQMSFNIAETFNGWVLDIRDQPIMTMLNTFRLKLMELLWRRHCESQDCTTPVGKRIEEKLHVTIHNSIQFQVVCASVHEFEVTKGGKAVYRPVGPTDVPVQGVANEWPPMCTCMCGHIVHEWNVYEFVDLYYTIEKHRVIYSQPIHPMLPDELHPTAMSSTASADIDSSSSTTLRPPKTKQPLGRLWTKRIESQPIKKREVHCGWCGNTGDYRSTCKAPIE</sequence>
<dbReference type="AlphaFoldDB" id="A0A822XYV2"/>
<organism evidence="2 3">
    <name type="scientific">Nelumbo nucifera</name>
    <name type="common">Sacred lotus</name>
    <dbReference type="NCBI Taxonomy" id="4432"/>
    <lineage>
        <taxon>Eukaryota</taxon>
        <taxon>Viridiplantae</taxon>
        <taxon>Streptophyta</taxon>
        <taxon>Embryophyta</taxon>
        <taxon>Tracheophyta</taxon>
        <taxon>Spermatophyta</taxon>
        <taxon>Magnoliopsida</taxon>
        <taxon>Proteales</taxon>
        <taxon>Nelumbonaceae</taxon>
        <taxon>Nelumbo</taxon>
    </lineage>
</organism>
<evidence type="ECO:0000313" key="2">
    <source>
        <dbReference type="EMBL" id="DAD24166.1"/>
    </source>
</evidence>
<comment type="caution">
    <text evidence="2">The sequence shown here is derived from an EMBL/GenBank/DDBJ whole genome shotgun (WGS) entry which is preliminary data.</text>
</comment>